<accession>A0AAV0XBB7</accession>
<dbReference type="GO" id="GO:0030008">
    <property type="term" value="C:TRAPP complex"/>
    <property type="evidence" value="ECO:0007669"/>
    <property type="project" value="UniProtKB-UniRule"/>
</dbReference>
<comment type="caution">
    <text evidence="7">The sequence shown here is derived from an EMBL/GenBank/DDBJ whole genome shotgun (WGS) entry which is preliminary data.</text>
</comment>
<dbReference type="InterPro" id="IPR011012">
    <property type="entry name" value="Longin-like_dom_sf"/>
</dbReference>
<keyword evidence="4 6" id="KW-0333">Golgi apparatus</keyword>
<dbReference type="PANTHER" id="PTHR23249:SF16">
    <property type="entry name" value="TRAFFICKING PROTEIN PARTICLE COMPLEX SUBUNIT 1"/>
    <property type="match status" value="1"/>
</dbReference>
<evidence type="ECO:0000256" key="2">
    <source>
        <dbReference type="ARBA" id="ARBA00022824"/>
    </source>
</evidence>
<protein>
    <recommendedName>
        <fullName evidence="6">Trafficking protein particle complex subunit</fullName>
    </recommendedName>
</protein>
<dbReference type="CDD" id="cd14855">
    <property type="entry name" value="TRAPPC1_MUM2"/>
    <property type="match status" value="1"/>
</dbReference>
<keyword evidence="1 6" id="KW-0813">Transport</keyword>
<dbReference type="GO" id="GO:0005783">
    <property type="term" value="C:endoplasmic reticulum"/>
    <property type="evidence" value="ECO:0007669"/>
    <property type="project" value="UniProtKB-SubCell"/>
</dbReference>
<dbReference type="GO" id="GO:0005794">
    <property type="term" value="C:Golgi apparatus"/>
    <property type="evidence" value="ECO:0007669"/>
    <property type="project" value="UniProtKB-SubCell"/>
</dbReference>
<evidence type="ECO:0000256" key="4">
    <source>
        <dbReference type="ARBA" id="ARBA00023034"/>
    </source>
</evidence>
<dbReference type="Pfam" id="PF04099">
    <property type="entry name" value="Sybindin"/>
    <property type="match status" value="1"/>
</dbReference>
<evidence type="ECO:0000256" key="1">
    <source>
        <dbReference type="ARBA" id="ARBA00022448"/>
    </source>
</evidence>
<dbReference type="InterPro" id="IPR007233">
    <property type="entry name" value="TRAPPC"/>
</dbReference>
<keyword evidence="8" id="KW-1185">Reference proteome</keyword>
<dbReference type="EMBL" id="CARXXK010000004">
    <property type="protein sequence ID" value="CAI6365640.1"/>
    <property type="molecule type" value="Genomic_DNA"/>
</dbReference>
<evidence type="ECO:0000256" key="6">
    <source>
        <dbReference type="RuleBase" id="RU366065"/>
    </source>
</evidence>
<sequence length="140" mass="16376">MTVYSILIVDRVGTILYRKQWNQSGISSEEWAKLMYGMLFPVKTFESTISPLDPNFNFLCSNTGNYAIHYYESESGAKFVLNTDNTVQNIRDLLQKLYAEIYVEYVVKNTECEMGRPIESELFKLKLDQFIKEHFMKSVQ</sequence>
<comment type="similarity">
    <text evidence="5">Belongs to the TRAPP small subunits family. BET5 subfamily.</text>
</comment>
<comment type="subcellular location">
    <subcellularLocation>
        <location evidence="6">Endoplasmic reticulum</location>
    </subcellularLocation>
    <subcellularLocation>
        <location evidence="6">Golgi apparatus</location>
        <location evidence="6">cis-Golgi network</location>
    </subcellularLocation>
</comment>
<evidence type="ECO:0000256" key="3">
    <source>
        <dbReference type="ARBA" id="ARBA00022892"/>
    </source>
</evidence>
<organism evidence="7 8">
    <name type="scientific">Macrosiphum euphorbiae</name>
    <name type="common">potato aphid</name>
    <dbReference type="NCBI Taxonomy" id="13131"/>
    <lineage>
        <taxon>Eukaryota</taxon>
        <taxon>Metazoa</taxon>
        <taxon>Ecdysozoa</taxon>
        <taxon>Arthropoda</taxon>
        <taxon>Hexapoda</taxon>
        <taxon>Insecta</taxon>
        <taxon>Pterygota</taxon>
        <taxon>Neoptera</taxon>
        <taxon>Paraneoptera</taxon>
        <taxon>Hemiptera</taxon>
        <taxon>Sternorrhyncha</taxon>
        <taxon>Aphidomorpha</taxon>
        <taxon>Aphidoidea</taxon>
        <taxon>Aphididae</taxon>
        <taxon>Macrosiphini</taxon>
        <taxon>Macrosiphum</taxon>
    </lineage>
</organism>
<dbReference type="AlphaFoldDB" id="A0AAV0XBB7"/>
<dbReference type="Gene3D" id="3.30.450.70">
    <property type="match status" value="1"/>
</dbReference>
<comment type="subunit">
    <text evidence="6">Part of the multisubunit transport protein particle (TRAPP) complex.</text>
</comment>
<gene>
    <name evidence="7" type="ORF">MEUPH1_LOCUS20331</name>
</gene>
<dbReference type="Proteomes" id="UP001160148">
    <property type="component" value="Unassembled WGS sequence"/>
</dbReference>
<evidence type="ECO:0000256" key="5">
    <source>
        <dbReference type="ARBA" id="ARBA00038167"/>
    </source>
</evidence>
<evidence type="ECO:0000313" key="8">
    <source>
        <dbReference type="Proteomes" id="UP001160148"/>
    </source>
</evidence>
<evidence type="ECO:0000313" key="7">
    <source>
        <dbReference type="EMBL" id="CAI6365640.1"/>
    </source>
</evidence>
<dbReference type="PANTHER" id="PTHR23249">
    <property type="entry name" value="TRAFFICKING PROTEIN PARTICLE COMPLEX SUBUNIT"/>
    <property type="match status" value="1"/>
</dbReference>
<name>A0AAV0XBB7_9HEMI</name>
<dbReference type="SUPFAM" id="SSF64356">
    <property type="entry name" value="SNARE-like"/>
    <property type="match status" value="1"/>
</dbReference>
<dbReference type="SMART" id="SM01399">
    <property type="entry name" value="Sybindin"/>
    <property type="match status" value="1"/>
</dbReference>
<keyword evidence="2 6" id="KW-0256">Endoplasmic reticulum</keyword>
<reference evidence="7 8" key="1">
    <citation type="submission" date="2023-01" db="EMBL/GenBank/DDBJ databases">
        <authorList>
            <person name="Whitehead M."/>
        </authorList>
    </citation>
    <scope>NUCLEOTIDE SEQUENCE [LARGE SCALE GENOMIC DNA]</scope>
</reference>
<proteinExistence type="inferred from homology"/>
<dbReference type="GO" id="GO:0006888">
    <property type="term" value="P:endoplasmic reticulum to Golgi vesicle-mediated transport"/>
    <property type="evidence" value="ECO:0007669"/>
    <property type="project" value="UniProtKB-UniRule"/>
</dbReference>
<keyword evidence="3 6" id="KW-0931">ER-Golgi transport</keyword>